<proteinExistence type="predicted"/>
<dbReference type="EMBL" id="VSSQ01064103">
    <property type="protein sequence ID" value="MPN17071.1"/>
    <property type="molecule type" value="Genomic_DNA"/>
</dbReference>
<evidence type="ECO:0000313" key="1">
    <source>
        <dbReference type="EMBL" id="MPN17071.1"/>
    </source>
</evidence>
<organism evidence="1">
    <name type="scientific">bioreactor metagenome</name>
    <dbReference type="NCBI Taxonomy" id="1076179"/>
    <lineage>
        <taxon>unclassified sequences</taxon>
        <taxon>metagenomes</taxon>
        <taxon>ecological metagenomes</taxon>
    </lineage>
</organism>
<name>A0A645FRL7_9ZZZZ</name>
<sequence>MVKNLAIKTESNLSRALFADDGGLLEAEDVIIETRGENSAALEAIGGTVSVANVTAKTMGSPLRSYVRPDGWPS</sequence>
<dbReference type="AlphaFoldDB" id="A0A645FRL7"/>
<reference evidence="1" key="1">
    <citation type="submission" date="2019-08" db="EMBL/GenBank/DDBJ databases">
        <authorList>
            <person name="Kucharzyk K."/>
            <person name="Murdoch R.W."/>
            <person name="Higgins S."/>
            <person name="Loffler F."/>
        </authorList>
    </citation>
    <scope>NUCLEOTIDE SEQUENCE</scope>
</reference>
<gene>
    <name evidence="1" type="ORF">SDC9_164421</name>
</gene>
<comment type="caution">
    <text evidence="1">The sequence shown here is derived from an EMBL/GenBank/DDBJ whole genome shotgun (WGS) entry which is preliminary data.</text>
</comment>
<accession>A0A645FRL7</accession>
<protein>
    <submittedName>
        <fullName evidence="1">Uncharacterized protein</fullName>
    </submittedName>
</protein>